<dbReference type="Pfam" id="PF02899">
    <property type="entry name" value="Phage_int_SAM_1"/>
    <property type="match status" value="1"/>
</dbReference>
<evidence type="ECO:0000256" key="7">
    <source>
        <dbReference type="ARBA" id="ARBA00023172"/>
    </source>
</evidence>
<dbReference type="AlphaFoldDB" id="A0A918WQR4"/>
<dbReference type="GO" id="GO:0006313">
    <property type="term" value="P:DNA transposition"/>
    <property type="evidence" value="ECO:0007669"/>
    <property type="project" value="UniProtKB-UniRule"/>
</dbReference>
<evidence type="ECO:0000256" key="2">
    <source>
        <dbReference type="ARBA" id="ARBA00022490"/>
    </source>
</evidence>
<dbReference type="RefSeq" id="WP_229809586.1">
    <property type="nucleotide sequence ID" value="NZ_BMXI01000019.1"/>
</dbReference>
<dbReference type="InterPro" id="IPR010998">
    <property type="entry name" value="Integrase_recombinase_N"/>
</dbReference>
<dbReference type="InterPro" id="IPR004107">
    <property type="entry name" value="Integrase_SAM-like_N"/>
</dbReference>
<keyword evidence="8 9" id="KW-0131">Cell cycle</keyword>
<dbReference type="PROSITE" id="PS51900">
    <property type="entry name" value="CB"/>
    <property type="match status" value="1"/>
</dbReference>
<dbReference type="GO" id="GO:0051301">
    <property type="term" value="P:cell division"/>
    <property type="evidence" value="ECO:0007669"/>
    <property type="project" value="UniProtKB-KW"/>
</dbReference>
<dbReference type="NCBIfam" id="NF001399">
    <property type="entry name" value="PRK00283.1"/>
    <property type="match status" value="1"/>
</dbReference>
<dbReference type="PROSITE" id="PS51898">
    <property type="entry name" value="TYR_RECOMBINASE"/>
    <property type="match status" value="1"/>
</dbReference>
<keyword evidence="5 9" id="KW-0229">DNA integration</keyword>
<evidence type="ECO:0000256" key="4">
    <source>
        <dbReference type="ARBA" id="ARBA00022829"/>
    </source>
</evidence>
<dbReference type="GO" id="GO:0009037">
    <property type="term" value="F:tyrosine-based site-specific recombinase activity"/>
    <property type="evidence" value="ECO:0007669"/>
    <property type="project" value="UniProtKB-UniRule"/>
</dbReference>
<evidence type="ECO:0000256" key="8">
    <source>
        <dbReference type="ARBA" id="ARBA00023306"/>
    </source>
</evidence>
<feature type="active site" evidence="9">
    <location>
        <position position="176"/>
    </location>
</feature>
<dbReference type="HAMAP" id="MF_01808">
    <property type="entry name" value="Recomb_XerC_XerD"/>
    <property type="match status" value="1"/>
</dbReference>
<feature type="domain" description="Tyr recombinase" evidence="10">
    <location>
        <begin position="112"/>
        <end position="296"/>
    </location>
</feature>
<dbReference type="Gene3D" id="1.10.150.130">
    <property type="match status" value="1"/>
</dbReference>
<feature type="active site" evidence="9">
    <location>
        <position position="248"/>
    </location>
</feature>
<dbReference type="InterPro" id="IPR023009">
    <property type="entry name" value="Tyrosine_recombinase_XerC/XerD"/>
</dbReference>
<dbReference type="GO" id="GO:0007059">
    <property type="term" value="P:chromosome segregation"/>
    <property type="evidence" value="ECO:0007669"/>
    <property type="project" value="UniProtKB-UniRule"/>
</dbReference>
<dbReference type="Pfam" id="PF00589">
    <property type="entry name" value="Phage_integrase"/>
    <property type="match status" value="1"/>
</dbReference>
<evidence type="ECO:0000259" key="11">
    <source>
        <dbReference type="PROSITE" id="PS51900"/>
    </source>
</evidence>
<protein>
    <recommendedName>
        <fullName evidence="9">Tyrosine recombinase XerC</fullName>
    </recommendedName>
</protein>
<dbReference type="InterPro" id="IPR050090">
    <property type="entry name" value="Tyrosine_recombinase_XerCD"/>
</dbReference>
<dbReference type="GO" id="GO:0005737">
    <property type="term" value="C:cytoplasm"/>
    <property type="evidence" value="ECO:0007669"/>
    <property type="project" value="UniProtKB-SubCell"/>
</dbReference>
<comment type="similarity">
    <text evidence="9">Belongs to the 'phage' integrase family. XerC subfamily.</text>
</comment>
<evidence type="ECO:0000256" key="1">
    <source>
        <dbReference type="ARBA" id="ARBA00004496"/>
    </source>
</evidence>
<organism evidence="12 13">
    <name type="scientific">Roseibacillus persicicus</name>
    <dbReference type="NCBI Taxonomy" id="454148"/>
    <lineage>
        <taxon>Bacteria</taxon>
        <taxon>Pseudomonadati</taxon>
        <taxon>Verrucomicrobiota</taxon>
        <taxon>Verrucomicrobiia</taxon>
        <taxon>Verrucomicrobiales</taxon>
        <taxon>Verrucomicrobiaceae</taxon>
        <taxon>Roseibacillus</taxon>
    </lineage>
</organism>
<dbReference type="InterPro" id="IPR044068">
    <property type="entry name" value="CB"/>
</dbReference>
<keyword evidence="2 9" id="KW-0963">Cytoplasm</keyword>
<evidence type="ECO:0000256" key="6">
    <source>
        <dbReference type="ARBA" id="ARBA00023125"/>
    </source>
</evidence>
<feature type="active site" evidence="9">
    <location>
        <position position="274"/>
    </location>
</feature>
<reference evidence="12" key="2">
    <citation type="submission" date="2020-09" db="EMBL/GenBank/DDBJ databases">
        <authorList>
            <person name="Sun Q."/>
            <person name="Kim S."/>
        </authorList>
    </citation>
    <scope>NUCLEOTIDE SEQUENCE</scope>
    <source>
        <strain evidence="12">KCTC 12988</strain>
    </source>
</reference>
<dbReference type="InterPro" id="IPR011010">
    <property type="entry name" value="DNA_brk_join_enz"/>
</dbReference>
<feature type="active site" evidence="9">
    <location>
        <position position="251"/>
    </location>
</feature>
<comment type="caution">
    <text evidence="12">The sequence shown here is derived from an EMBL/GenBank/DDBJ whole genome shotgun (WGS) entry which is preliminary data.</text>
</comment>
<gene>
    <name evidence="12" type="primary">xerD</name>
    <name evidence="9" type="synonym">xerC</name>
    <name evidence="12" type="ORF">GCM10007100_36370</name>
</gene>
<keyword evidence="13" id="KW-1185">Reference proteome</keyword>
<comment type="function">
    <text evidence="9">Site-specific tyrosine recombinase, which acts by catalyzing the cutting and rejoining of the recombining DNA molecules. The XerC-XerD complex is essential to convert dimers of the bacterial chromosome into monomers to permit their segregation at cell division. It also contributes to the segregational stability of plasmids.</text>
</comment>
<feature type="active site" description="O-(3'-phospho-DNA)-tyrosine intermediate" evidence="9">
    <location>
        <position position="283"/>
    </location>
</feature>
<evidence type="ECO:0000256" key="5">
    <source>
        <dbReference type="ARBA" id="ARBA00022908"/>
    </source>
</evidence>
<feature type="domain" description="Core-binding (CB)" evidence="11">
    <location>
        <begin position="5"/>
        <end position="91"/>
    </location>
</feature>
<keyword evidence="7 9" id="KW-0233">DNA recombination</keyword>
<evidence type="ECO:0000256" key="9">
    <source>
        <dbReference type="HAMAP-Rule" id="MF_01808"/>
    </source>
</evidence>
<name>A0A918WQR4_9BACT</name>
<reference evidence="12" key="1">
    <citation type="journal article" date="2014" name="Int. J. Syst. Evol. Microbiol.">
        <title>Complete genome sequence of Corynebacterium casei LMG S-19264T (=DSM 44701T), isolated from a smear-ripened cheese.</title>
        <authorList>
            <consortium name="US DOE Joint Genome Institute (JGI-PGF)"/>
            <person name="Walter F."/>
            <person name="Albersmeier A."/>
            <person name="Kalinowski J."/>
            <person name="Ruckert C."/>
        </authorList>
    </citation>
    <scope>NUCLEOTIDE SEQUENCE</scope>
    <source>
        <strain evidence="12">KCTC 12988</strain>
    </source>
</reference>
<keyword evidence="4 9" id="KW-0159">Chromosome partition</keyword>
<comment type="subcellular location">
    <subcellularLocation>
        <location evidence="1 9">Cytoplasm</location>
    </subcellularLocation>
</comment>
<accession>A0A918WQR4</accession>
<evidence type="ECO:0000313" key="12">
    <source>
        <dbReference type="EMBL" id="GHC65344.1"/>
    </source>
</evidence>
<keyword evidence="3 9" id="KW-0132">Cell division</keyword>
<dbReference type="InterPro" id="IPR002104">
    <property type="entry name" value="Integrase_catalytic"/>
</dbReference>
<dbReference type="Gene3D" id="1.10.443.10">
    <property type="entry name" value="Intergrase catalytic core"/>
    <property type="match status" value="1"/>
</dbReference>
<evidence type="ECO:0000259" key="10">
    <source>
        <dbReference type="PROSITE" id="PS51898"/>
    </source>
</evidence>
<evidence type="ECO:0000313" key="13">
    <source>
        <dbReference type="Proteomes" id="UP000644507"/>
    </source>
</evidence>
<dbReference type="InterPro" id="IPR013762">
    <property type="entry name" value="Integrase-like_cat_sf"/>
</dbReference>
<dbReference type="EMBL" id="BMXI01000019">
    <property type="protein sequence ID" value="GHC65344.1"/>
    <property type="molecule type" value="Genomic_DNA"/>
</dbReference>
<dbReference type="PANTHER" id="PTHR30349:SF81">
    <property type="entry name" value="TYROSINE RECOMBINASE XERC"/>
    <property type="match status" value="1"/>
</dbReference>
<evidence type="ECO:0000256" key="3">
    <source>
        <dbReference type="ARBA" id="ARBA00022618"/>
    </source>
</evidence>
<comment type="subunit">
    <text evidence="9">Forms a cyclic heterotetrameric complex composed of two molecules of XerC and two molecules of XerD.</text>
</comment>
<dbReference type="SUPFAM" id="SSF56349">
    <property type="entry name" value="DNA breaking-rejoining enzymes"/>
    <property type="match status" value="1"/>
</dbReference>
<dbReference type="CDD" id="cd00798">
    <property type="entry name" value="INT_XerDC_C"/>
    <property type="match status" value="1"/>
</dbReference>
<feature type="active site" evidence="9">
    <location>
        <position position="152"/>
    </location>
</feature>
<keyword evidence="6 9" id="KW-0238">DNA-binding</keyword>
<proteinExistence type="inferred from homology"/>
<dbReference type="GO" id="GO:0003677">
    <property type="term" value="F:DNA binding"/>
    <property type="evidence" value="ECO:0007669"/>
    <property type="project" value="UniProtKB-UniRule"/>
</dbReference>
<dbReference type="Proteomes" id="UP000644507">
    <property type="component" value="Unassembled WGS sequence"/>
</dbReference>
<dbReference type="PANTHER" id="PTHR30349">
    <property type="entry name" value="PHAGE INTEGRASE-RELATED"/>
    <property type="match status" value="1"/>
</dbReference>
<sequence length="302" mass="33761">MEAHRILTYFIDSFILFLATERGLSPAYQLSVQQSLASLSRWMEGKGFSEPSQLTTEDLTAFLTFRRKEGLSASSQRILVVHLKVFFRFLVSRHAQPRDPAEALLAPKEPAKLPETLSAHHLSGLLSSIDPAKSLGKRDLAMLELFYSSGLRLSELCNARLEHLDEDDAILRVTGKGNKTRLVPVGDRALQAISRYLTSERPALVKSGKASSHIFLSVRGGALSPDRVRQIVKKRAQQAGLPHNIYPHLLRHSFATHLLEGGADLRVIQELLGHADISTTQIYTHLDQKHLMQTHQNHHPRA</sequence>